<sequence length="147" mass="15727">MNILGSESIGGVQAASTDTDVPSGPRAAALQVAQHLEAHVFQWTNERELQHGIGDALTPRFDVQAEVVLSRHDRPDFVVTVPPYRVAIEVKVAGARTAILRQLSRYAAHAGVDALVLAAGLRTLLPGIPTEIHGKPVLVAHTRAPLR</sequence>
<evidence type="ECO:0000313" key="3">
    <source>
        <dbReference type="Proteomes" id="UP000708347"/>
    </source>
</evidence>
<organism evidence="2 3">
    <name type="scientific">Mycolicibacterium sphagni</name>
    <dbReference type="NCBI Taxonomy" id="1786"/>
    <lineage>
        <taxon>Bacteria</taxon>
        <taxon>Bacillati</taxon>
        <taxon>Actinomycetota</taxon>
        <taxon>Actinomycetes</taxon>
        <taxon>Mycobacteriales</taxon>
        <taxon>Mycobacteriaceae</taxon>
        <taxon>Mycolicibacterium</taxon>
    </lineage>
</organism>
<dbReference type="RefSeq" id="WP_174399804.1">
    <property type="nucleotide sequence ID" value="NZ_VBSB01000014.1"/>
</dbReference>
<evidence type="ECO:0000256" key="1">
    <source>
        <dbReference type="SAM" id="MobiDB-lite"/>
    </source>
</evidence>
<name>A0ABX2JZ32_9MYCO</name>
<dbReference type="Proteomes" id="UP000708347">
    <property type="component" value="Unassembled WGS sequence"/>
</dbReference>
<comment type="caution">
    <text evidence="2">The sequence shown here is derived from an EMBL/GenBank/DDBJ whole genome shotgun (WGS) entry which is preliminary data.</text>
</comment>
<dbReference type="EMBL" id="VBSB01000014">
    <property type="protein sequence ID" value="NTY62074.1"/>
    <property type="molecule type" value="Genomic_DNA"/>
</dbReference>
<accession>A0ABX2JZ32</accession>
<gene>
    <name evidence="2" type="ORF">FEG63_21235</name>
</gene>
<feature type="region of interest" description="Disordered" evidence="1">
    <location>
        <begin position="1"/>
        <end position="24"/>
    </location>
</feature>
<evidence type="ECO:0000313" key="2">
    <source>
        <dbReference type="EMBL" id="NTY62074.1"/>
    </source>
</evidence>
<protein>
    <submittedName>
        <fullName evidence="2">Type I restriction enzyme HsdR N-terminal domain-containing protein</fullName>
    </submittedName>
</protein>
<reference evidence="2 3" key="1">
    <citation type="submission" date="2019-05" db="EMBL/GenBank/DDBJ databases">
        <title>Mycolicibacterium sphagni ENV482 genome assembly.</title>
        <authorList>
            <person name="Chen W."/>
            <person name="Faulkner N.W."/>
            <person name="Hyman M.R."/>
        </authorList>
    </citation>
    <scope>NUCLEOTIDE SEQUENCE [LARGE SCALE GENOMIC DNA]</scope>
    <source>
        <strain evidence="2 3">ENV482</strain>
    </source>
</reference>
<proteinExistence type="predicted"/>
<keyword evidence="3" id="KW-1185">Reference proteome</keyword>